<sequence length="412" mass="45436">MSTNLRFLGGASEVGRIGAVLEGDNGRLLLDYGLQPDDPPKSPLPAPEVDALLLTHAHLDHCGLVPKIANRGTPIVSTPVTGDLAERMAQDTLRVAEIENYPLPFHKSAISDLVQNHRSILPGNVEYRGGFEFNVYNAGHIPGAVMYNFPQEDFLFTGDIHTVNTQLTRAAKPHQCKTLAIESTYGGREHPDRVDTEKELIDSVEDVVNRGGQVVLPSFGLGRSQELLMLVEKLGVEVWLDGMGRDIARILQKYPGSIRDFGGMNKAFRNTNFVRYARQRKAAMKGDVIVTTSGMLNGGPVLHYLSEIRKDSSSAVFLTGFQVPGTNGHLLKETGKLRLERGDTSPPMDINCQLKSFDLSGHAGHSQIVDFINKCNPEKVILYHGDNREAFSEDLKDYELILPLENETIEIN</sequence>
<reference evidence="4 5" key="1">
    <citation type="submission" date="2016-08" db="EMBL/GenBank/DDBJ databases">
        <title>New Insights into Marine Group III Euryarchaeota, from dark to light.</title>
        <authorList>
            <person name="Haro-Moreno J.M."/>
            <person name="Rodriguez-Valera F."/>
            <person name="Lopez-Garcia P."/>
            <person name="Moreira D."/>
            <person name="Martin-Cuadrado A.B."/>
        </authorList>
    </citation>
    <scope>NUCLEOTIDE SEQUENCE [LARGE SCALE GENOMIC DNA]</scope>
    <source>
        <strain evidence="4">CG-Epi1</strain>
    </source>
</reference>
<evidence type="ECO:0000313" key="4">
    <source>
        <dbReference type="EMBL" id="OIR17089.1"/>
    </source>
</evidence>
<dbReference type="Pfam" id="PF10996">
    <property type="entry name" value="Beta-Casp"/>
    <property type="match status" value="1"/>
</dbReference>
<dbReference type="SMART" id="SM00849">
    <property type="entry name" value="Lactamase_B"/>
    <property type="match status" value="1"/>
</dbReference>
<dbReference type="PANTHER" id="PTHR11203">
    <property type="entry name" value="CLEAVAGE AND POLYADENYLATION SPECIFICITY FACTOR FAMILY MEMBER"/>
    <property type="match status" value="1"/>
</dbReference>
<comment type="caution">
    <text evidence="4">The sequence shown here is derived from an EMBL/GenBank/DDBJ whole genome shotgun (WGS) entry which is preliminary data.</text>
</comment>
<dbReference type="InterPro" id="IPR022712">
    <property type="entry name" value="Beta_Casp"/>
</dbReference>
<dbReference type="Pfam" id="PF00753">
    <property type="entry name" value="Lactamase_B"/>
    <property type="match status" value="1"/>
</dbReference>
<name>A0A1J5T8A2_9ARCH</name>
<evidence type="ECO:0000259" key="2">
    <source>
        <dbReference type="SMART" id="SM00849"/>
    </source>
</evidence>
<dbReference type="InterPro" id="IPR050698">
    <property type="entry name" value="MBL"/>
</dbReference>
<organism evidence="4 5">
    <name type="scientific">Marine Group III euryarchaeote CG-Epi1</name>
    <dbReference type="NCBI Taxonomy" id="1888995"/>
    <lineage>
        <taxon>Archaea</taxon>
        <taxon>Methanobacteriati</taxon>
        <taxon>Thermoplasmatota</taxon>
        <taxon>Thermoplasmata</taxon>
        <taxon>Candidatus Thermoprofundales</taxon>
    </lineage>
</organism>
<dbReference type="InterPro" id="IPR036866">
    <property type="entry name" value="RibonucZ/Hydroxyglut_hydro"/>
</dbReference>
<dbReference type="Proteomes" id="UP000183080">
    <property type="component" value="Unassembled WGS sequence"/>
</dbReference>
<dbReference type="STRING" id="1888995.BD935_02770"/>
<dbReference type="SMART" id="SM01027">
    <property type="entry name" value="Beta-Casp"/>
    <property type="match status" value="1"/>
</dbReference>
<dbReference type="InterPro" id="IPR011108">
    <property type="entry name" value="RMMBL"/>
</dbReference>
<protein>
    <recommendedName>
        <fullName evidence="6">mRNA 3'-end processing factor</fullName>
    </recommendedName>
</protein>
<proteinExistence type="predicted"/>
<dbReference type="EMBL" id="MIZA01000023">
    <property type="protein sequence ID" value="OIR17089.1"/>
    <property type="molecule type" value="Genomic_DNA"/>
</dbReference>
<dbReference type="AlphaFoldDB" id="A0A1J5T8A2"/>
<dbReference type="Pfam" id="PF07521">
    <property type="entry name" value="RMMBL"/>
    <property type="match status" value="1"/>
</dbReference>
<dbReference type="Gene3D" id="3.60.15.10">
    <property type="entry name" value="Ribonuclease Z/Hydroxyacylglutathione hydrolase-like"/>
    <property type="match status" value="1"/>
</dbReference>
<dbReference type="SUPFAM" id="SSF56281">
    <property type="entry name" value="Metallo-hydrolase/oxidoreductase"/>
    <property type="match status" value="1"/>
</dbReference>
<dbReference type="GO" id="GO:0004521">
    <property type="term" value="F:RNA endonuclease activity"/>
    <property type="evidence" value="ECO:0007669"/>
    <property type="project" value="TreeGrafter"/>
</dbReference>
<feature type="domain" description="Beta-Casp" evidence="3">
    <location>
        <begin position="224"/>
        <end position="331"/>
    </location>
</feature>
<dbReference type="Gene3D" id="3.40.50.10890">
    <property type="match status" value="1"/>
</dbReference>
<evidence type="ECO:0000313" key="5">
    <source>
        <dbReference type="Proteomes" id="UP000183080"/>
    </source>
</evidence>
<keyword evidence="1" id="KW-0378">Hydrolase</keyword>
<feature type="domain" description="Metallo-beta-lactamase" evidence="2">
    <location>
        <begin position="15"/>
        <end position="219"/>
    </location>
</feature>
<evidence type="ECO:0000256" key="1">
    <source>
        <dbReference type="ARBA" id="ARBA00022801"/>
    </source>
</evidence>
<accession>A0A1J5T8A2</accession>
<dbReference type="PANTHER" id="PTHR11203:SF52">
    <property type="entry name" value="MRNA 3-END PROCESSING FACTOR"/>
    <property type="match status" value="1"/>
</dbReference>
<evidence type="ECO:0000259" key="3">
    <source>
        <dbReference type="SMART" id="SM01027"/>
    </source>
</evidence>
<dbReference type="GO" id="GO:0016787">
    <property type="term" value="F:hydrolase activity"/>
    <property type="evidence" value="ECO:0007669"/>
    <property type="project" value="UniProtKB-KW"/>
</dbReference>
<evidence type="ECO:0008006" key="6">
    <source>
        <dbReference type="Google" id="ProtNLM"/>
    </source>
</evidence>
<dbReference type="InterPro" id="IPR001279">
    <property type="entry name" value="Metallo-B-lactamas"/>
</dbReference>
<gene>
    <name evidence="4" type="ORF">BD935_02770</name>
</gene>